<dbReference type="Proteomes" id="UP000001194">
    <property type="component" value="Unassembled WGS sequence"/>
</dbReference>
<dbReference type="Gene3D" id="1.20.1280.50">
    <property type="match status" value="1"/>
</dbReference>
<keyword evidence="2" id="KW-1185">Reference proteome</keyword>
<dbReference type="RefSeq" id="XP_001886783.1">
    <property type="nucleotide sequence ID" value="XM_001886748.1"/>
</dbReference>
<dbReference type="InParanoid" id="B0DS74"/>
<sequence>MMSFDASIDVAIPSGRLPTELLSEIFLHCVDGVIDISNTITIPLLLSKICSRWRDAAISTPRLWSRLFLQLATPADSQVELVRTWLTRSGGCPLTIYVFWEEPPFLPSHPVLNALMEQSARWQVVFCYLPSVAFPSLSRVRNRLPLLTELSLGTDDDLPLTANGTLNMFEVAPRLTQIECVNFAPTIFNFPWSQLSVIPIMAVSIEDSVDILRQATNLEQGGFIFVGGGNQRHPLRNWKVQHNRLRYFTIMTPPWNETIDLRRLFSQLTFPFLENLTICNLKSPFSAEFVQFLSRLKSLRTLHLRKTAIVDHQLVQGLKHLPSLTSLIVHSSPQDAPTVTGILLAALTWKFFSDDSKGLMLVPKLKKLELTINRNVAQQFIDMVESRVIVNDEIGGNPARLEMIRVRPTEELGEEILCQLVLLREWGPSIAIEDLEKGITTI</sequence>
<name>B0DS74_LACBS</name>
<dbReference type="EMBL" id="DS547130">
    <property type="protein sequence ID" value="EDR02420.1"/>
    <property type="molecule type" value="Genomic_DNA"/>
</dbReference>
<proteinExistence type="predicted"/>
<evidence type="ECO:0000313" key="1">
    <source>
        <dbReference type="EMBL" id="EDR02420.1"/>
    </source>
</evidence>
<organism evidence="2">
    <name type="scientific">Laccaria bicolor (strain S238N-H82 / ATCC MYA-4686)</name>
    <name type="common">Bicoloured deceiver</name>
    <name type="synonym">Laccaria laccata var. bicolor</name>
    <dbReference type="NCBI Taxonomy" id="486041"/>
    <lineage>
        <taxon>Eukaryota</taxon>
        <taxon>Fungi</taxon>
        <taxon>Dikarya</taxon>
        <taxon>Basidiomycota</taxon>
        <taxon>Agaricomycotina</taxon>
        <taxon>Agaricomycetes</taxon>
        <taxon>Agaricomycetidae</taxon>
        <taxon>Agaricales</taxon>
        <taxon>Agaricineae</taxon>
        <taxon>Hydnangiaceae</taxon>
        <taxon>Laccaria</taxon>
    </lineage>
</organism>
<dbReference type="PANTHER" id="PTHR38926:SF5">
    <property type="entry name" value="F-BOX AND LEUCINE-RICH REPEAT PROTEIN 6"/>
    <property type="match status" value="1"/>
</dbReference>
<dbReference type="PANTHER" id="PTHR38926">
    <property type="entry name" value="F-BOX DOMAIN CONTAINING PROTEIN, EXPRESSED"/>
    <property type="match status" value="1"/>
</dbReference>
<accession>B0DS74</accession>
<dbReference type="HOGENOM" id="CLU_018544_12_1_1"/>
<dbReference type="OrthoDB" id="2886770at2759"/>
<dbReference type="AlphaFoldDB" id="B0DS74"/>
<protein>
    <submittedName>
        <fullName evidence="1">Predicted protein</fullName>
    </submittedName>
</protein>
<gene>
    <name evidence="1" type="ORF">LACBIDRAFT_309390</name>
</gene>
<reference evidence="1 2" key="1">
    <citation type="journal article" date="2008" name="Nature">
        <title>The genome of Laccaria bicolor provides insights into mycorrhizal symbiosis.</title>
        <authorList>
            <person name="Martin F."/>
            <person name="Aerts A."/>
            <person name="Ahren D."/>
            <person name="Brun A."/>
            <person name="Danchin E.G.J."/>
            <person name="Duchaussoy F."/>
            <person name="Gibon J."/>
            <person name="Kohler A."/>
            <person name="Lindquist E."/>
            <person name="Pereda V."/>
            <person name="Salamov A."/>
            <person name="Shapiro H.J."/>
            <person name="Wuyts J."/>
            <person name="Blaudez D."/>
            <person name="Buee M."/>
            <person name="Brokstein P."/>
            <person name="Canbaeck B."/>
            <person name="Cohen D."/>
            <person name="Courty P.E."/>
            <person name="Coutinho P.M."/>
            <person name="Delaruelle C."/>
            <person name="Detter J.C."/>
            <person name="Deveau A."/>
            <person name="DiFazio S."/>
            <person name="Duplessis S."/>
            <person name="Fraissinet-Tachet L."/>
            <person name="Lucic E."/>
            <person name="Frey-Klett P."/>
            <person name="Fourrey C."/>
            <person name="Feussner I."/>
            <person name="Gay G."/>
            <person name="Grimwood J."/>
            <person name="Hoegger P.J."/>
            <person name="Jain P."/>
            <person name="Kilaru S."/>
            <person name="Labbe J."/>
            <person name="Lin Y.C."/>
            <person name="Legue V."/>
            <person name="Le Tacon F."/>
            <person name="Marmeisse R."/>
            <person name="Melayah D."/>
            <person name="Montanini B."/>
            <person name="Muratet M."/>
            <person name="Nehls U."/>
            <person name="Niculita-Hirzel H."/>
            <person name="Oudot-Le Secq M.P."/>
            <person name="Peter M."/>
            <person name="Quesneville H."/>
            <person name="Rajashekar B."/>
            <person name="Reich M."/>
            <person name="Rouhier N."/>
            <person name="Schmutz J."/>
            <person name="Yin T."/>
            <person name="Chalot M."/>
            <person name="Henrissat B."/>
            <person name="Kuees U."/>
            <person name="Lucas S."/>
            <person name="Van de Peer Y."/>
            <person name="Podila G.K."/>
            <person name="Polle A."/>
            <person name="Pukkila P.J."/>
            <person name="Richardson P.M."/>
            <person name="Rouze P."/>
            <person name="Sanders I.R."/>
            <person name="Stajich J.E."/>
            <person name="Tunlid A."/>
            <person name="Tuskan G."/>
            <person name="Grigoriev I.V."/>
        </authorList>
    </citation>
    <scope>NUCLEOTIDE SEQUENCE [LARGE SCALE GENOMIC DNA]</scope>
    <source>
        <strain evidence="2">S238N-H82 / ATCC MYA-4686</strain>
    </source>
</reference>
<dbReference type="GeneID" id="6082420"/>
<dbReference type="InterPro" id="IPR032675">
    <property type="entry name" value="LRR_dom_sf"/>
</dbReference>
<evidence type="ECO:0000313" key="2">
    <source>
        <dbReference type="Proteomes" id="UP000001194"/>
    </source>
</evidence>
<dbReference type="SUPFAM" id="SSF52047">
    <property type="entry name" value="RNI-like"/>
    <property type="match status" value="1"/>
</dbReference>
<dbReference type="Gene3D" id="3.80.10.10">
    <property type="entry name" value="Ribonuclease Inhibitor"/>
    <property type="match status" value="1"/>
</dbReference>
<dbReference type="KEGG" id="lbc:LACBIDRAFT_309390"/>